<name>A0A2R2MMP7_LINAN</name>
<evidence type="ECO:0000256" key="5">
    <source>
        <dbReference type="ARBA" id="ARBA00023242"/>
    </source>
</evidence>
<dbReference type="InterPro" id="IPR038739">
    <property type="entry name" value="ARMC8/Vid28"/>
</dbReference>
<dbReference type="KEGG" id="lak:112041929"/>
<dbReference type="Gene3D" id="1.25.10.10">
    <property type="entry name" value="Leucine-rich Repeat Variant"/>
    <property type="match status" value="1"/>
</dbReference>
<dbReference type="GO" id="GO:0005737">
    <property type="term" value="C:cytoplasm"/>
    <property type="evidence" value="ECO:0007669"/>
    <property type="project" value="UniProtKB-SubCell"/>
</dbReference>
<dbReference type="PANTHER" id="PTHR15651:SF7">
    <property type="entry name" value="ARMADILLO REPEAT-CONTAINING PROTEIN 8"/>
    <property type="match status" value="1"/>
</dbReference>
<dbReference type="STRING" id="7574.A0A2R2MMP7"/>
<evidence type="ECO:0000313" key="6">
    <source>
        <dbReference type="Proteomes" id="UP000085678"/>
    </source>
</evidence>
<dbReference type="GO" id="GO:0034657">
    <property type="term" value="C:GID complex"/>
    <property type="evidence" value="ECO:0007669"/>
    <property type="project" value="TreeGrafter"/>
</dbReference>
<gene>
    <name evidence="7" type="primary">LOC112041929</name>
</gene>
<protein>
    <submittedName>
        <fullName evidence="7">Armadillo repeat-containing protein 8-like</fullName>
    </submittedName>
</protein>
<dbReference type="GeneID" id="112041929"/>
<evidence type="ECO:0000256" key="4">
    <source>
        <dbReference type="ARBA" id="ARBA00022737"/>
    </source>
</evidence>
<evidence type="ECO:0000256" key="3">
    <source>
        <dbReference type="ARBA" id="ARBA00022490"/>
    </source>
</evidence>
<comment type="subcellular location">
    <subcellularLocation>
        <location evidence="2">Cytoplasm</location>
    </subcellularLocation>
    <subcellularLocation>
        <location evidence="1">Nucleus</location>
    </subcellularLocation>
</comment>
<dbReference type="OrthoDB" id="5559898at2759"/>
<dbReference type="GO" id="GO:0043161">
    <property type="term" value="P:proteasome-mediated ubiquitin-dependent protein catabolic process"/>
    <property type="evidence" value="ECO:0007669"/>
    <property type="project" value="TreeGrafter"/>
</dbReference>
<dbReference type="SUPFAM" id="SSF48371">
    <property type="entry name" value="ARM repeat"/>
    <property type="match status" value="1"/>
</dbReference>
<dbReference type="RefSeq" id="XP_023931474.1">
    <property type="nucleotide sequence ID" value="XM_024075706.1"/>
</dbReference>
<evidence type="ECO:0000313" key="7">
    <source>
        <dbReference type="RefSeq" id="XP_023931474.1"/>
    </source>
</evidence>
<dbReference type="InParanoid" id="A0A2R2MMP7"/>
<dbReference type="Proteomes" id="UP000085678">
    <property type="component" value="Unplaced"/>
</dbReference>
<sequence length="141" mass="15884">MAFCFKFTKVIKQGKICDGCRHVKAKLIVGMMLTCSLESNYQSMTLCILANVADGDSAKDFIMGNEDVLKKLMNYMMHSNVNLQIAATFCICNLIWNEEESASERQAKLTELGVHKLLQQLLSTNNTTLFDKVKTAMQQFT</sequence>
<accession>A0A2R2MMP7</accession>
<keyword evidence="6" id="KW-1185">Reference proteome</keyword>
<keyword evidence="3" id="KW-0963">Cytoplasm</keyword>
<reference evidence="7" key="1">
    <citation type="submission" date="2025-08" db="UniProtKB">
        <authorList>
            <consortium name="RefSeq"/>
        </authorList>
    </citation>
    <scope>IDENTIFICATION</scope>
    <source>
        <tissue evidence="7">Gonads</tissue>
    </source>
</reference>
<dbReference type="GO" id="GO:0005634">
    <property type="term" value="C:nucleus"/>
    <property type="evidence" value="ECO:0007669"/>
    <property type="project" value="UniProtKB-SubCell"/>
</dbReference>
<dbReference type="InterPro" id="IPR016024">
    <property type="entry name" value="ARM-type_fold"/>
</dbReference>
<dbReference type="AlphaFoldDB" id="A0A2R2MMP7"/>
<proteinExistence type="predicted"/>
<dbReference type="InterPro" id="IPR011989">
    <property type="entry name" value="ARM-like"/>
</dbReference>
<keyword evidence="5" id="KW-0539">Nucleus</keyword>
<keyword evidence="4" id="KW-0677">Repeat</keyword>
<organism evidence="6 7">
    <name type="scientific">Lingula anatina</name>
    <name type="common">Brachiopod</name>
    <name type="synonym">Lingula unguis</name>
    <dbReference type="NCBI Taxonomy" id="7574"/>
    <lineage>
        <taxon>Eukaryota</taxon>
        <taxon>Metazoa</taxon>
        <taxon>Spiralia</taxon>
        <taxon>Lophotrochozoa</taxon>
        <taxon>Brachiopoda</taxon>
        <taxon>Linguliformea</taxon>
        <taxon>Lingulata</taxon>
        <taxon>Lingulida</taxon>
        <taxon>Linguloidea</taxon>
        <taxon>Lingulidae</taxon>
        <taxon>Lingula</taxon>
    </lineage>
</organism>
<evidence type="ECO:0000256" key="1">
    <source>
        <dbReference type="ARBA" id="ARBA00004123"/>
    </source>
</evidence>
<evidence type="ECO:0000256" key="2">
    <source>
        <dbReference type="ARBA" id="ARBA00004496"/>
    </source>
</evidence>
<dbReference type="PANTHER" id="PTHR15651">
    <property type="entry name" value="ARMADILLO REPEAT-CONTAINING PROTEIN 8"/>
    <property type="match status" value="1"/>
</dbReference>